<reference evidence="14" key="1">
    <citation type="journal article" date="2019" name="Int. J. Syst. Evol. Microbiol.">
        <title>The Global Catalogue of Microorganisms (GCM) 10K type strain sequencing project: providing services to taxonomists for standard genome sequencing and annotation.</title>
        <authorList>
            <consortium name="The Broad Institute Genomics Platform"/>
            <consortium name="The Broad Institute Genome Sequencing Center for Infectious Disease"/>
            <person name="Wu L."/>
            <person name="Ma J."/>
        </authorList>
    </citation>
    <scope>NUCLEOTIDE SEQUENCE [LARGE SCALE GENOMIC DNA]</scope>
    <source>
        <strain evidence="14">JCM 17326</strain>
    </source>
</reference>
<evidence type="ECO:0000256" key="9">
    <source>
        <dbReference type="ARBA" id="ARBA00030757"/>
    </source>
</evidence>
<keyword evidence="8" id="KW-0949">S-adenosyl-L-methionine</keyword>
<protein>
    <recommendedName>
        <fullName evidence="4">Protein-L-isoaspartate O-methyltransferase</fullName>
        <ecNumber evidence="3">2.1.1.77</ecNumber>
    </recommendedName>
    <alternativeName>
        <fullName evidence="11">L-isoaspartyl protein carboxyl methyltransferase</fullName>
    </alternativeName>
    <alternativeName>
        <fullName evidence="9">Protein L-isoaspartyl methyltransferase</fullName>
    </alternativeName>
    <alternativeName>
        <fullName evidence="10">Protein-beta-aspartate methyltransferase</fullName>
    </alternativeName>
</protein>
<dbReference type="InterPro" id="IPR029063">
    <property type="entry name" value="SAM-dependent_MTases_sf"/>
</dbReference>
<evidence type="ECO:0000256" key="11">
    <source>
        <dbReference type="ARBA" id="ARBA00031350"/>
    </source>
</evidence>
<feature type="region of interest" description="Disordered" evidence="12">
    <location>
        <begin position="198"/>
        <end position="235"/>
    </location>
</feature>
<evidence type="ECO:0000256" key="2">
    <source>
        <dbReference type="ARBA" id="ARBA00005369"/>
    </source>
</evidence>
<evidence type="ECO:0000256" key="10">
    <source>
        <dbReference type="ARBA" id="ARBA00031323"/>
    </source>
</evidence>
<accession>A0ABP6YTJ9</accession>
<evidence type="ECO:0000256" key="12">
    <source>
        <dbReference type="SAM" id="MobiDB-lite"/>
    </source>
</evidence>
<evidence type="ECO:0000256" key="8">
    <source>
        <dbReference type="ARBA" id="ARBA00022691"/>
    </source>
</evidence>
<name>A0ABP6YTJ9_9ACTN</name>
<comment type="caution">
    <text evidence="13">The sequence shown here is derived from an EMBL/GenBank/DDBJ whole genome shotgun (WGS) entry which is preliminary data.</text>
</comment>
<dbReference type="InterPro" id="IPR000682">
    <property type="entry name" value="PCMT"/>
</dbReference>
<evidence type="ECO:0000256" key="7">
    <source>
        <dbReference type="ARBA" id="ARBA00022679"/>
    </source>
</evidence>
<dbReference type="EC" id="2.1.1.77" evidence="3"/>
<dbReference type="Pfam" id="PF01135">
    <property type="entry name" value="PCMT"/>
    <property type="match status" value="1"/>
</dbReference>
<keyword evidence="14" id="KW-1185">Reference proteome</keyword>
<keyword evidence="6" id="KW-0489">Methyltransferase</keyword>
<comment type="similarity">
    <text evidence="2">Belongs to the methyltransferase superfamily. L-isoaspartyl/D-aspartyl protein methyltransferase family.</text>
</comment>
<dbReference type="SUPFAM" id="SSF53335">
    <property type="entry name" value="S-adenosyl-L-methionine-dependent methyltransferases"/>
    <property type="match status" value="1"/>
</dbReference>
<proteinExistence type="inferred from homology"/>
<evidence type="ECO:0000313" key="13">
    <source>
        <dbReference type="EMBL" id="GAA3589705.1"/>
    </source>
</evidence>
<evidence type="ECO:0000313" key="14">
    <source>
        <dbReference type="Proteomes" id="UP001500630"/>
    </source>
</evidence>
<sequence length="508" mass="52609">MDYATRREAMVAALRERQEISERVAAALFAVPRHLFVPGVDPEHAYRDEPIVTKRDEEGRPISSSSQPAIMASMLDQLGVEPGHRVLEIGAGTGYNAALLARLAGPGGHVVSVDLDDDIVAQARSHLSAAGVPGPGQAGVEVVCADGADGFPGWAPYDRLIATVGVWDLAPAWLAQLGPGGRLVMPLDLRGVQASVAMERATERATERDPERATERDPDRDPERDPERDMARAMDRAGGHWVSRSVVPCGFMRMRGPFAGPEVSVVLREDPGLMLSLPGPREIGDVLAALDATPVQVAIEGEDLLSSMMASTTMGTATGMAISLWLTLREPRWCTLSGKLGRGYGMTVGLVEGDGIALLMADGPLVARGYGPGGAGLASDLAAHITAWDHAGRPDTSTLRIEAYPRPAPGGEPGQGPVPGGEAYPRPVPGGEPGQGPVPGGEAYPRPVPGGESGQGAVPGGESGQVSAPGGEPAEGPGLGGAAGPGFVAGGWIVIEKRHTDLVVHFPG</sequence>
<dbReference type="EMBL" id="BAABDQ010000025">
    <property type="protein sequence ID" value="GAA3589705.1"/>
    <property type="molecule type" value="Genomic_DNA"/>
</dbReference>
<keyword evidence="5" id="KW-0963">Cytoplasm</keyword>
<dbReference type="RefSeq" id="WP_345571131.1">
    <property type="nucleotide sequence ID" value="NZ_BAABDQ010000025.1"/>
</dbReference>
<evidence type="ECO:0000256" key="3">
    <source>
        <dbReference type="ARBA" id="ARBA00011890"/>
    </source>
</evidence>
<dbReference type="Proteomes" id="UP001500630">
    <property type="component" value="Unassembled WGS sequence"/>
</dbReference>
<dbReference type="CDD" id="cd02440">
    <property type="entry name" value="AdoMet_MTases"/>
    <property type="match status" value="1"/>
</dbReference>
<gene>
    <name evidence="13" type="ORF">GCM10022419_085220</name>
</gene>
<feature type="region of interest" description="Disordered" evidence="12">
    <location>
        <begin position="401"/>
        <end position="482"/>
    </location>
</feature>
<feature type="compositionally biased region" description="Basic and acidic residues" evidence="12">
    <location>
        <begin position="200"/>
        <end position="235"/>
    </location>
</feature>
<evidence type="ECO:0000256" key="6">
    <source>
        <dbReference type="ARBA" id="ARBA00022603"/>
    </source>
</evidence>
<feature type="compositionally biased region" description="Gly residues" evidence="12">
    <location>
        <begin position="451"/>
        <end position="463"/>
    </location>
</feature>
<dbReference type="PANTHER" id="PTHR11579:SF0">
    <property type="entry name" value="PROTEIN-L-ISOASPARTATE(D-ASPARTATE) O-METHYLTRANSFERASE"/>
    <property type="match status" value="1"/>
</dbReference>
<evidence type="ECO:0000256" key="1">
    <source>
        <dbReference type="ARBA" id="ARBA00004496"/>
    </source>
</evidence>
<dbReference type="PANTHER" id="PTHR11579">
    <property type="entry name" value="PROTEIN-L-ISOASPARTATE O-METHYLTRANSFERASE"/>
    <property type="match status" value="1"/>
</dbReference>
<organism evidence="13 14">
    <name type="scientific">Nonomuraea rosea</name>
    <dbReference type="NCBI Taxonomy" id="638574"/>
    <lineage>
        <taxon>Bacteria</taxon>
        <taxon>Bacillati</taxon>
        <taxon>Actinomycetota</taxon>
        <taxon>Actinomycetes</taxon>
        <taxon>Streptosporangiales</taxon>
        <taxon>Streptosporangiaceae</taxon>
        <taxon>Nonomuraea</taxon>
    </lineage>
</organism>
<dbReference type="Gene3D" id="3.40.50.150">
    <property type="entry name" value="Vaccinia Virus protein VP39"/>
    <property type="match status" value="1"/>
</dbReference>
<evidence type="ECO:0000256" key="4">
    <source>
        <dbReference type="ARBA" id="ARBA00013346"/>
    </source>
</evidence>
<evidence type="ECO:0000256" key="5">
    <source>
        <dbReference type="ARBA" id="ARBA00022490"/>
    </source>
</evidence>
<keyword evidence="7" id="KW-0808">Transferase</keyword>
<comment type="subcellular location">
    <subcellularLocation>
        <location evidence="1">Cytoplasm</location>
    </subcellularLocation>
</comment>